<evidence type="ECO:0000256" key="1">
    <source>
        <dbReference type="SAM" id="MobiDB-lite"/>
    </source>
</evidence>
<feature type="region of interest" description="Disordered" evidence="1">
    <location>
        <begin position="34"/>
        <end position="57"/>
    </location>
</feature>
<sequence>MGLKDLKKPAQAVPAPVPDNDTAALEFISGAAVKSGGATTPAGRRRGRPPKKVSELRNTTPTTFSLDKKVNRAIDRLTLAPRNLKVSRSDVVRAGVLALQEMEPDQLQALLERVSRSEVIEDESEE</sequence>
<evidence type="ECO:0000313" key="3">
    <source>
        <dbReference type="Proteomes" id="UP001158076"/>
    </source>
</evidence>
<gene>
    <name evidence="2" type="ORF">N7335_22580</name>
</gene>
<dbReference type="EMBL" id="JAODZE010000052">
    <property type="protein sequence ID" value="MDH0149178.1"/>
    <property type="molecule type" value="Genomic_DNA"/>
</dbReference>
<name>A0AA42HBA3_STUST</name>
<comment type="caution">
    <text evidence="2">The sequence shown here is derived from an EMBL/GenBank/DDBJ whole genome shotgun (WGS) entry which is preliminary data.</text>
</comment>
<evidence type="ECO:0000313" key="2">
    <source>
        <dbReference type="EMBL" id="MDH0149178.1"/>
    </source>
</evidence>
<proteinExistence type="predicted"/>
<dbReference type="Proteomes" id="UP001158076">
    <property type="component" value="Unassembled WGS sequence"/>
</dbReference>
<dbReference type="RefSeq" id="WP_161612726.1">
    <property type="nucleotide sequence ID" value="NZ_JAODZE010000052.1"/>
</dbReference>
<organism evidence="2 3">
    <name type="scientific">Stutzerimonas stutzeri</name>
    <name type="common">Pseudomonas stutzeri</name>
    <dbReference type="NCBI Taxonomy" id="316"/>
    <lineage>
        <taxon>Bacteria</taxon>
        <taxon>Pseudomonadati</taxon>
        <taxon>Pseudomonadota</taxon>
        <taxon>Gammaproteobacteria</taxon>
        <taxon>Pseudomonadales</taxon>
        <taxon>Pseudomonadaceae</taxon>
        <taxon>Stutzerimonas</taxon>
    </lineage>
</organism>
<reference evidence="2" key="1">
    <citation type="submission" date="2022-09" db="EMBL/GenBank/DDBJ databases">
        <title>Intensive care unit water sources are persistently colonized with multi-drug resistant bacteria and are the site of extensive horizontal gene transfer of antibiotic resistance genes.</title>
        <authorList>
            <person name="Diorio-Toth L."/>
        </authorList>
    </citation>
    <scope>NUCLEOTIDE SEQUENCE</scope>
    <source>
        <strain evidence="2">GD04147</strain>
    </source>
</reference>
<dbReference type="AlphaFoldDB" id="A0AA42HBA3"/>
<accession>A0AA42HBA3</accession>
<protein>
    <submittedName>
        <fullName evidence="2">Uncharacterized protein</fullName>
    </submittedName>
</protein>